<dbReference type="AlphaFoldDB" id="A0A0E9TJ34"/>
<name>A0A0E9TJ34_ANGAN</name>
<protein>
    <submittedName>
        <fullName evidence="1">Uncharacterized protein</fullName>
    </submittedName>
</protein>
<evidence type="ECO:0000313" key="1">
    <source>
        <dbReference type="EMBL" id="JAH53467.1"/>
    </source>
</evidence>
<accession>A0A0E9TJ34</accession>
<reference evidence="1" key="1">
    <citation type="submission" date="2014-11" db="EMBL/GenBank/DDBJ databases">
        <authorList>
            <person name="Amaro Gonzalez C."/>
        </authorList>
    </citation>
    <scope>NUCLEOTIDE SEQUENCE</scope>
</reference>
<organism evidence="1">
    <name type="scientific">Anguilla anguilla</name>
    <name type="common">European freshwater eel</name>
    <name type="synonym">Muraena anguilla</name>
    <dbReference type="NCBI Taxonomy" id="7936"/>
    <lineage>
        <taxon>Eukaryota</taxon>
        <taxon>Metazoa</taxon>
        <taxon>Chordata</taxon>
        <taxon>Craniata</taxon>
        <taxon>Vertebrata</taxon>
        <taxon>Euteleostomi</taxon>
        <taxon>Actinopterygii</taxon>
        <taxon>Neopterygii</taxon>
        <taxon>Teleostei</taxon>
        <taxon>Anguilliformes</taxon>
        <taxon>Anguillidae</taxon>
        <taxon>Anguilla</taxon>
    </lineage>
</organism>
<dbReference type="EMBL" id="GBXM01055110">
    <property type="protein sequence ID" value="JAH53467.1"/>
    <property type="molecule type" value="Transcribed_RNA"/>
</dbReference>
<proteinExistence type="predicted"/>
<reference evidence="1" key="2">
    <citation type="journal article" date="2015" name="Fish Shellfish Immunol.">
        <title>Early steps in the European eel (Anguilla anguilla)-Vibrio vulnificus interaction in the gills: Role of the RtxA13 toxin.</title>
        <authorList>
            <person name="Callol A."/>
            <person name="Pajuelo D."/>
            <person name="Ebbesson L."/>
            <person name="Teles M."/>
            <person name="MacKenzie S."/>
            <person name="Amaro C."/>
        </authorList>
    </citation>
    <scope>NUCLEOTIDE SEQUENCE</scope>
</reference>
<sequence>MVFITDPWILVWLSHFKSGPFLCGWLADWLAIFIFSRTRFIV</sequence>